<dbReference type="Gene3D" id="1.50.10.100">
    <property type="entry name" value="Chondroitin AC/alginate lyase"/>
    <property type="match status" value="1"/>
</dbReference>
<protein>
    <recommendedName>
        <fullName evidence="4">Alginate lyase domain-containing protein</fullName>
    </recommendedName>
</protein>
<dbReference type="EMBL" id="QRQK01000001">
    <property type="protein sequence ID" value="RHN00570.1"/>
    <property type="molecule type" value="Genomic_DNA"/>
</dbReference>
<dbReference type="Pfam" id="PF05426">
    <property type="entry name" value="Alginate_lyase"/>
    <property type="match status" value="1"/>
</dbReference>
<keyword evidence="1 3" id="KW-0732">Signal</keyword>
<evidence type="ECO:0000313" key="6">
    <source>
        <dbReference type="EMBL" id="RHN00570.1"/>
    </source>
</evidence>
<evidence type="ECO:0000313" key="7">
    <source>
        <dbReference type="Proteomes" id="UP000285109"/>
    </source>
</evidence>
<dbReference type="GO" id="GO:0016829">
    <property type="term" value="F:lyase activity"/>
    <property type="evidence" value="ECO:0007669"/>
    <property type="project" value="UniProtKB-KW"/>
</dbReference>
<keyword evidence="2" id="KW-0456">Lyase</keyword>
<name>A0A415TGY2_9BACT</name>
<reference evidence="7 8" key="1">
    <citation type="submission" date="2018-08" db="EMBL/GenBank/DDBJ databases">
        <title>A genome reference for cultivated species of the human gut microbiota.</title>
        <authorList>
            <person name="Zou Y."/>
            <person name="Xue W."/>
            <person name="Luo G."/>
        </authorList>
    </citation>
    <scope>NUCLEOTIDE SEQUENCE [LARGE SCALE GENOMIC DNA]</scope>
    <source>
        <strain evidence="5 8">AF24-16AC</strain>
        <strain evidence="6 7">AF31-28B-AC</strain>
    </source>
</reference>
<dbReference type="SUPFAM" id="SSF48230">
    <property type="entry name" value="Chondroitin AC/alginate lyase"/>
    <property type="match status" value="1"/>
</dbReference>
<organism evidence="6 7">
    <name type="scientific">Phocaeicola plebeius</name>
    <dbReference type="NCBI Taxonomy" id="310297"/>
    <lineage>
        <taxon>Bacteria</taxon>
        <taxon>Pseudomonadati</taxon>
        <taxon>Bacteroidota</taxon>
        <taxon>Bacteroidia</taxon>
        <taxon>Bacteroidales</taxon>
        <taxon>Bacteroidaceae</taxon>
        <taxon>Phocaeicola</taxon>
    </lineage>
</organism>
<dbReference type="AlphaFoldDB" id="A0A415TGY2"/>
<proteinExistence type="predicted"/>
<comment type="caution">
    <text evidence="6">The sequence shown here is derived from an EMBL/GenBank/DDBJ whole genome shotgun (WGS) entry which is preliminary data.</text>
</comment>
<feature type="chain" id="PRO_5033419857" description="Alginate lyase domain-containing protein" evidence="3">
    <location>
        <begin position="22"/>
        <end position="418"/>
    </location>
</feature>
<dbReference type="InterPro" id="IPR008929">
    <property type="entry name" value="Chondroitin_lyas"/>
</dbReference>
<feature type="domain" description="Alginate lyase" evidence="4">
    <location>
        <begin position="80"/>
        <end position="335"/>
    </location>
</feature>
<dbReference type="Proteomes" id="UP000285750">
    <property type="component" value="Unassembled WGS sequence"/>
</dbReference>
<evidence type="ECO:0000313" key="5">
    <source>
        <dbReference type="EMBL" id="RGS08633.1"/>
    </source>
</evidence>
<sequence>MKKIFLSMCMCSLFLVGTSCSPEFENGVSDIDSWEAEGYEFKIQHPCLVHTAADFDRVKAKVQQQAEPWYSGWKKLLESPYADPNRAHNPQKEIYRHSAGGNYNVAAFDAGQAYQLALRWKISGDTQCADKAVQILNDWARTCTDGVNQTQYQTDSHRLLAAGFIGYQFANPAEIMRDYEGWKKEDFEFFKEWITKTFYPICYEFLGDHFNSAPEDGWMSWDLPAMLTILSIGVLCDDADKINFALRYFYEGEGMGCIENSVVAMHEDPAGRVQGKHLAQSQEMGRDQGHATLNVPLHAYFCQTAYNIGIDLFSYKDNIVLDLCEYTAKYNVNPNETVDLPYTPYYSGKEGWHNVVASDGRGRQRPGWELIYNHYVKIKGVNAPYSQEFAETMRPEGGGERGTAEACDLGFGTLMYTR</sequence>
<feature type="signal peptide" evidence="3">
    <location>
        <begin position="1"/>
        <end position="21"/>
    </location>
</feature>
<evidence type="ECO:0000256" key="2">
    <source>
        <dbReference type="ARBA" id="ARBA00023239"/>
    </source>
</evidence>
<accession>A0A415TGY2</accession>
<evidence type="ECO:0000256" key="1">
    <source>
        <dbReference type="ARBA" id="ARBA00022729"/>
    </source>
</evidence>
<dbReference type="InterPro" id="IPR008397">
    <property type="entry name" value="Alginate_lyase_dom"/>
</dbReference>
<dbReference type="EMBL" id="QRUY01000009">
    <property type="protein sequence ID" value="RGS08633.1"/>
    <property type="molecule type" value="Genomic_DNA"/>
</dbReference>
<dbReference type="PROSITE" id="PS51257">
    <property type="entry name" value="PROKAR_LIPOPROTEIN"/>
    <property type="match status" value="1"/>
</dbReference>
<dbReference type="GO" id="GO:0042597">
    <property type="term" value="C:periplasmic space"/>
    <property type="evidence" value="ECO:0007669"/>
    <property type="project" value="InterPro"/>
</dbReference>
<evidence type="ECO:0000259" key="4">
    <source>
        <dbReference type="Pfam" id="PF05426"/>
    </source>
</evidence>
<dbReference type="RefSeq" id="WP_118430795.1">
    <property type="nucleotide sequence ID" value="NZ_CATVWJ010000033.1"/>
</dbReference>
<evidence type="ECO:0000256" key="3">
    <source>
        <dbReference type="SAM" id="SignalP"/>
    </source>
</evidence>
<gene>
    <name evidence="5" type="ORF">DWY14_05505</name>
    <name evidence="6" type="ORF">DWZ34_00185</name>
</gene>
<evidence type="ECO:0000313" key="8">
    <source>
        <dbReference type="Proteomes" id="UP000285750"/>
    </source>
</evidence>
<dbReference type="Proteomes" id="UP000285109">
    <property type="component" value="Unassembled WGS sequence"/>
</dbReference>